<dbReference type="EMBL" id="JABSTU010000004">
    <property type="protein sequence ID" value="KAH8032892.1"/>
    <property type="molecule type" value="Genomic_DNA"/>
</dbReference>
<feature type="region of interest" description="Disordered" evidence="1">
    <location>
        <begin position="1"/>
        <end position="20"/>
    </location>
</feature>
<evidence type="ECO:0000313" key="2">
    <source>
        <dbReference type="EMBL" id="KAH8032892.1"/>
    </source>
</evidence>
<keyword evidence="3" id="KW-1185">Reference proteome</keyword>
<feature type="region of interest" description="Disordered" evidence="1">
    <location>
        <begin position="149"/>
        <end position="175"/>
    </location>
</feature>
<accession>A0A9J6EF31</accession>
<proteinExistence type="predicted"/>
<comment type="caution">
    <text evidence="2">The sequence shown here is derived from an EMBL/GenBank/DDBJ whole genome shotgun (WGS) entry which is preliminary data.</text>
</comment>
<reference evidence="2" key="1">
    <citation type="journal article" date="2020" name="Cell">
        <title>Large-Scale Comparative Analyses of Tick Genomes Elucidate Their Genetic Diversity and Vector Capacities.</title>
        <authorList>
            <consortium name="Tick Genome and Microbiome Consortium (TIGMIC)"/>
            <person name="Jia N."/>
            <person name="Wang J."/>
            <person name="Shi W."/>
            <person name="Du L."/>
            <person name="Sun Y."/>
            <person name="Zhan W."/>
            <person name="Jiang J.F."/>
            <person name="Wang Q."/>
            <person name="Zhang B."/>
            <person name="Ji P."/>
            <person name="Bell-Sakyi L."/>
            <person name="Cui X.M."/>
            <person name="Yuan T.T."/>
            <person name="Jiang B.G."/>
            <person name="Yang W.F."/>
            <person name="Lam T.T."/>
            <person name="Chang Q.C."/>
            <person name="Ding S.J."/>
            <person name="Wang X.J."/>
            <person name="Zhu J.G."/>
            <person name="Ruan X.D."/>
            <person name="Zhao L."/>
            <person name="Wei J.T."/>
            <person name="Ye R.Z."/>
            <person name="Que T.C."/>
            <person name="Du C.H."/>
            <person name="Zhou Y.H."/>
            <person name="Cheng J.X."/>
            <person name="Dai P.F."/>
            <person name="Guo W.B."/>
            <person name="Han X.H."/>
            <person name="Huang E.J."/>
            <person name="Li L.F."/>
            <person name="Wei W."/>
            <person name="Gao Y.C."/>
            <person name="Liu J.Z."/>
            <person name="Shao H.Z."/>
            <person name="Wang X."/>
            <person name="Wang C.C."/>
            <person name="Yang T.C."/>
            <person name="Huo Q.B."/>
            <person name="Li W."/>
            <person name="Chen H.Y."/>
            <person name="Chen S.E."/>
            <person name="Zhou L.G."/>
            <person name="Ni X.B."/>
            <person name="Tian J.H."/>
            <person name="Sheng Y."/>
            <person name="Liu T."/>
            <person name="Pan Y.S."/>
            <person name="Xia L.Y."/>
            <person name="Li J."/>
            <person name="Zhao F."/>
            <person name="Cao W.C."/>
        </authorList>
    </citation>
    <scope>NUCLEOTIDE SEQUENCE</scope>
    <source>
        <strain evidence="2">Rmic-2018</strain>
    </source>
</reference>
<feature type="compositionally biased region" description="Polar residues" evidence="1">
    <location>
        <begin position="162"/>
        <end position="175"/>
    </location>
</feature>
<gene>
    <name evidence="2" type="ORF">HPB51_003468</name>
</gene>
<dbReference type="VEuPathDB" id="VectorBase:LOC119176996"/>
<evidence type="ECO:0000256" key="1">
    <source>
        <dbReference type="SAM" id="MobiDB-lite"/>
    </source>
</evidence>
<dbReference type="Proteomes" id="UP000821866">
    <property type="component" value="Chromosome 2"/>
</dbReference>
<reference evidence="2" key="2">
    <citation type="submission" date="2021-09" db="EMBL/GenBank/DDBJ databases">
        <authorList>
            <person name="Jia N."/>
            <person name="Wang J."/>
            <person name="Shi W."/>
            <person name="Du L."/>
            <person name="Sun Y."/>
            <person name="Zhan W."/>
            <person name="Jiang J."/>
            <person name="Wang Q."/>
            <person name="Zhang B."/>
            <person name="Ji P."/>
            <person name="Sakyi L.B."/>
            <person name="Cui X."/>
            <person name="Yuan T."/>
            <person name="Jiang B."/>
            <person name="Yang W."/>
            <person name="Lam T.T.-Y."/>
            <person name="Chang Q."/>
            <person name="Ding S."/>
            <person name="Wang X."/>
            <person name="Zhu J."/>
            <person name="Ruan X."/>
            <person name="Zhao L."/>
            <person name="Wei J."/>
            <person name="Que T."/>
            <person name="Du C."/>
            <person name="Cheng J."/>
            <person name="Dai P."/>
            <person name="Han X."/>
            <person name="Huang E."/>
            <person name="Gao Y."/>
            <person name="Liu J."/>
            <person name="Shao H."/>
            <person name="Ye R."/>
            <person name="Li L."/>
            <person name="Wei W."/>
            <person name="Wang X."/>
            <person name="Wang C."/>
            <person name="Huo Q."/>
            <person name="Li W."/>
            <person name="Guo W."/>
            <person name="Chen H."/>
            <person name="Chen S."/>
            <person name="Zhou L."/>
            <person name="Zhou L."/>
            <person name="Ni X."/>
            <person name="Tian J."/>
            <person name="Zhou Y."/>
            <person name="Sheng Y."/>
            <person name="Liu T."/>
            <person name="Pan Y."/>
            <person name="Xia L."/>
            <person name="Li J."/>
            <person name="Zhao F."/>
            <person name="Cao W."/>
        </authorList>
    </citation>
    <scope>NUCLEOTIDE SEQUENCE</scope>
    <source>
        <strain evidence="2">Rmic-2018</strain>
        <tissue evidence="2">Larvae</tissue>
    </source>
</reference>
<dbReference type="AlphaFoldDB" id="A0A9J6EF31"/>
<protein>
    <submittedName>
        <fullName evidence="2">Uncharacterized protein</fullName>
    </submittedName>
</protein>
<evidence type="ECO:0000313" key="3">
    <source>
        <dbReference type="Proteomes" id="UP000821866"/>
    </source>
</evidence>
<name>A0A9J6EF31_RHIMP</name>
<sequence>MSTGQEASERPPPRQCAGPVKCDALIRGRPKPMTPRFRRQCRALHAKANSDHFRKKRGFIRSGVPRAFALLTNLLQQQDSDASQINGHIDYLKDKEAVLSKLDDIILLNIDEEILDHEVGTAQEYNKKVFYVISRATFWLQERERTARTQAQATEPGPSCLRSLNSTDSADQVRE</sequence>
<organism evidence="2 3">
    <name type="scientific">Rhipicephalus microplus</name>
    <name type="common">Cattle tick</name>
    <name type="synonym">Boophilus microplus</name>
    <dbReference type="NCBI Taxonomy" id="6941"/>
    <lineage>
        <taxon>Eukaryota</taxon>
        <taxon>Metazoa</taxon>
        <taxon>Ecdysozoa</taxon>
        <taxon>Arthropoda</taxon>
        <taxon>Chelicerata</taxon>
        <taxon>Arachnida</taxon>
        <taxon>Acari</taxon>
        <taxon>Parasitiformes</taxon>
        <taxon>Ixodida</taxon>
        <taxon>Ixodoidea</taxon>
        <taxon>Ixodidae</taxon>
        <taxon>Rhipicephalinae</taxon>
        <taxon>Rhipicephalus</taxon>
        <taxon>Boophilus</taxon>
    </lineage>
</organism>